<keyword evidence="1" id="KW-0812">Transmembrane</keyword>
<keyword evidence="1" id="KW-1133">Transmembrane helix</keyword>
<keyword evidence="1" id="KW-0472">Membrane</keyword>
<dbReference type="EMBL" id="AFRT01002460">
    <property type="protein sequence ID" value="ELU37822.1"/>
    <property type="molecule type" value="Genomic_DNA"/>
</dbReference>
<accession>L8WM50</accession>
<gene>
    <name evidence="2" type="ORF">AG1IA_08140</name>
</gene>
<evidence type="ECO:0000313" key="3">
    <source>
        <dbReference type="Proteomes" id="UP000011668"/>
    </source>
</evidence>
<proteinExistence type="predicted"/>
<dbReference type="HOGENOM" id="CLU_2238437_0_0_1"/>
<sequence>MYWRACTMHHYGGFPSGRHLILICLHYASTTSFALSCRFASICAFSLLRPLEIFQIQKFRALNGHLTSTHKLRLCCGQLIGGSTRKLNENCSLTRADLALAYCLT</sequence>
<dbReference type="Proteomes" id="UP000011668">
    <property type="component" value="Unassembled WGS sequence"/>
</dbReference>
<protein>
    <submittedName>
        <fullName evidence="2">Uncharacterized protein</fullName>
    </submittedName>
</protein>
<evidence type="ECO:0000313" key="2">
    <source>
        <dbReference type="EMBL" id="ELU37822.1"/>
    </source>
</evidence>
<comment type="caution">
    <text evidence="2">The sequence shown here is derived from an EMBL/GenBank/DDBJ whole genome shotgun (WGS) entry which is preliminary data.</text>
</comment>
<dbReference type="AlphaFoldDB" id="L8WM50"/>
<evidence type="ECO:0000256" key="1">
    <source>
        <dbReference type="SAM" id="Phobius"/>
    </source>
</evidence>
<organism evidence="2 3">
    <name type="scientific">Thanatephorus cucumeris (strain AG1-IA)</name>
    <name type="common">Rice sheath blight fungus</name>
    <name type="synonym">Rhizoctonia solani</name>
    <dbReference type="NCBI Taxonomy" id="983506"/>
    <lineage>
        <taxon>Eukaryota</taxon>
        <taxon>Fungi</taxon>
        <taxon>Dikarya</taxon>
        <taxon>Basidiomycota</taxon>
        <taxon>Agaricomycotina</taxon>
        <taxon>Agaricomycetes</taxon>
        <taxon>Cantharellales</taxon>
        <taxon>Ceratobasidiaceae</taxon>
        <taxon>Rhizoctonia</taxon>
        <taxon>Rhizoctonia solani AG-1</taxon>
    </lineage>
</organism>
<name>L8WM50_THACA</name>
<reference evidence="2 3" key="1">
    <citation type="journal article" date="2013" name="Nat. Commun.">
        <title>The evolution and pathogenic mechanisms of the rice sheath blight pathogen.</title>
        <authorList>
            <person name="Zheng A."/>
            <person name="Lin R."/>
            <person name="Xu L."/>
            <person name="Qin P."/>
            <person name="Tang C."/>
            <person name="Ai P."/>
            <person name="Zhang D."/>
            <person name="Liu Y."/>
            <person name="Sun Z."/>
            <person name="Feng H."/>
            <person name="Wang Y."/>
            <person name="Chen Y."/>
            <person name="Liang X."/>
            <person name="Fu R."/>
            <person name="Li Q."/>
            <person name="Zhang J."/>
            <person name="Yu X."/>
            <person name="Xie Z."/>
            <person name="Ding L."/>
            <person name="Guan P."/>
            <person name="Tang J."/>
            <person name="Liang Y."/>
            <person name="Wang S."/>
            <person name="Deng Q."/>
            <person name="Li S."/>
            <person name="Zhu J."/>
            <person name="Wang L."/>
            <person name="Liu H."/>
            <person name="Li P."/>
        </authorList>
    </citation>
    <scope>NUCLEOTIDE SEQUENCE [LARGE SCALE GENOMIC DNA]</scope>
    <source>
        <strain evidence="3">AG-1 IA</strain>
    </source>
</reference>
<feature type="transmembrane region" description="Helical" evidence="1">
    <location>
        <begin position="20"/>
        <end position="48"/>
    </location>
</feature>
<keyword evidence="3" id="KW-1185">Reference proteome</keyword>